<proteinExistence type="predicted"/>
<evidence type="ECO:0000313" key="2">
    <source>
        <dbReference type="EMBL" id="MQY30747.1"/>
    </source>
</evidence>
<evidence type="ECO:0000256" key="1">
    <source>
        <dbReference type="SAM" id="MobiDB-lite"/>
    </source>
</evidence>
<dbReference type="Proteomes" id="UP000431401">
    <property type="component" value="Unassembled WGS sequence"/>
</dbReference>
<keyword evidence="3" id="KW-1185">Reference proteome</keyword>
<sequence length="171" mass="17380">MPIPVPPVRSTLDRRAALRLAGSAAVAATAAGTAGCFRQQPPPAPDPLLAQELSARTDALWAKAAATLAPDHTAALTLIATQRGDHADALRTEIDRAAGVYGDGTRPSTRTPPPTDVPGPPTPPSLAALRDQLTRSQRSAADLAVSLSGFRSGLLASVSASCATHVAVLLG</sequence>
<evidence type="ECO:0000313" key="3">
    <source>
        <dbReference type="Proteomes" id="UP000431401"/>
    </source>
</evidence>
<feature type="compositionally biased region" description="Pro residues" evidence="1">
    <location>
        <begin position="110"/>
        <end position="124"/>
    </location>
</feature>
<name>A0A7K0DZ02_9NOCA</name>
<dbReference type="InterPro" id="IPR006311">
    <property type="entry name" value="TAT_signal"/>
</dbReference>
<gene>
    <name evidence="2" type="ORF">NRB56_63500</name>
</gene>
<evidence type="ECO:0008006" key="4">
    <source>
        <dbReference type="Google" id="ProtNLM"/>
    </source>
</evidence>
<dbReference type="PROSITE" id="PS51318">
    <property type="entry name" value="TAT"/>
    <property type="match status" value="1"/>
</dbReference>
<reference evidence="2 3" key="1">
    <citation type="submission" date="2019-10" db="EMBL/GenBank/DDBJ databases">
        <title>Nocardia macrotermitis sp. nov. and Nocardia aurantia sp. nov., isolated from the gut of fungus growing-termite Macrotermes natalensis.</title>
        <authorList>
            <person name="Benndorf R."/>
            <person name="Schwitalla J."/>
            <person name="Martin K."/>
            <person name="De Beer W."/>
            <person name="Kaster A.-K."/>
            <person name="Vollmers J."/>
            <person name="Poulsen M."/>
            <person name="Beemelmanns C."/>
        </authorList>
    </citation>
    <scope>NUCLEOTIDE SEQUENCE [LARGE SCALE GENOMIC DNA]</scope>
    <source>
        <strain evidence="2 3">RB56</strain>
    </source>
</reference>
<feature type="region of interest" description="Disordered" evidence="1">
    <location>
        <begin position="99"/>
        <end position="124"/>
    </location>
</feature>
<dbReference type="AlphaFoldDB" id="A0A7K0DZ02"/>
<organism evidence="2 3">
    <name type="scientific">Nocardia aurantia</name>
    <dbReference type="NCBI Taxonomy" id="2585199"/>
    <lineage>
        <taxon>Bacteria</taxon>
        <taxon>Bacillati</taxon>
        <taxon>Actinomycetota</taxon>
        <taxon>Actinomycetes</taxon>
        <taxon>Mycobacteriales</taxon>
        <taxon>Nocardiaceae</taxon>
        <taxon>Nocardia</taxon>
    </lineage>
</organism>
<protein>
    <recommendedName>
        <fullName evidence="4">Tat pathway signal protein</fullName>
    </recommendedName>
</protein>
<dbReference type="RefSeq" id="WP_319943823.1">
    <property type="nucleotide sequence ID" value="NZ_WEGI01000015.1"/>
</dbReference>
<dbReference type="EMBL" id="WEGI01000015">
    <property type="protein sequence ID" value="MQY30747.1"/>
    <property type="molecule type" value="Genomic_DNA"/>
</dbReference>
<accession>A0A7K0DZ02</accession>
<comment type="caution">
    <text evidence="2">The sequence shown here is derived from an EMBL/GenBank/DDBJ whole genome shotgun (WGS) entry which is preliminary data.</text>
</comment>